<dbReference type="InterPro" id="IPR035985">
    <property type="entry name" value="Ubiquitin-activating_enz"/>
</dbReference>
<dbReference type="InterPro" id="IPR045886">
    <property type="entry name" value="ThiF/MoeB/HesA"/>
</dbReference>
<evidence type="ECO:0000313" key="3">
    <source>
        <dbReference type="Proteomes" id="UP000051984"/>
    </source>
</evidence>
<dbReference type="SUPFAM" id="SSF69572">
    <property type="entry name" value="Activating enzymes of the ubiquitin-like proteins"/>
    <property type="match status" value="1"/>
</dbReference>
<evidence type="ECO:0000259" key="1">
    <source>
        <dbReference type="Pfam" id="PF00899"/>
    </source>
</evidence>
<dbReference type="PATRIC" id="fig|1423816.3.peg.1612"/>
<gene>
    <name evidence="2" type="ORF">FD51_GL001543</name>
</gene>
<accession>A0A0R1F497</accession>
<organism evidence="2 3">
    <name type="scientific">Lacticaseibacillus zeae DSM 20178 = KCTC 3804</name>
    <dbReference type="NCBI Taxonomy" id="1423816"/>
    <lineage>
        <taxon>Bacteria</taxon>
        <taxon>Bacillati</taxon>
        <taxon>Bacillota</taxon>
        <taxon>Bacilli</taxon>
        <taxon>Lactobacillales</taxon>
        <taxon>Lactobacillaceae</taxon>
        <taxon>Lacticaseibacillus</taxon>
    </lineage>
</organism>
<dbReference type="GeneID" id="93267921"/>
<dbReference type="Pfam" id="PF00899">
    <property type="entry name" value="ThiF"/>
    <property type="match status" value="1"/>
</dbReference>
<sequence length="246" mass="27090">MEFNNSRYNRQLLMPQVGEHGQQLINNFSVVSVGAGGVKSPLLYYLAAAGIGKIKIIDFDRVELSNLNRQILYTTEDIGEYKAVAAAKKLRLLNPDIEIEYSVEKVTPDNIDDLLGGFDVILEGGDGPEQRLMVNQYAVDYKVPMVHVSAQYGYGYAFTRLTDDDPCLQCAFPDLPESRKGPVAVWGIGTGIAGIMGANEVLKIALKEGELARGYLMSCSNFQNDYYKLPIPKNPRCPACGKKTKA</sequence>
<comment type="caution">
    <text evidence="2">The sequence shown here is derived from an EMBL/GenBank/DDBJ whole genome shotgun (WGS) entry which is preliminary data.</text>
</comment>
<proteinExistence type="predicted"/>
<dbReference type="EMBL" id="AZCT01000002">
    <property type="protein sequence ID" value="KRK13335.1"/>
    <property type="molecule type" value="Genomic_DNA"/>
</dbReference>
<dbReference type="InterPro" id="IPR000594">
    <property type="entry name" value="ThiF_NAD_FAD-bd"/>
</dbReference>
<reference evidence="2 3" key="1">
    <citation type="journal article" date="2015" name="Genome Announc.">
        <title>Expanding the biotechnology potential of lactobacilli through comparative genomics of 213 strains and associated genera.</title>
        <authorList>
            <person name="Sun Z."/>
            <person name="Harris H.M."/>
            <person name="McCann A."/>
            <person name="Guo C."/>
            <person name="Argimon S."/>
            <person name="Zhang W."/>
            <person name="Yang X."/>
            <person name="Jeffery I.B."/>
            <person name="Cooney J.C."/>
            <person name="Kagawa T.F."/>
            <person name="Liu W."/>
            <person name="Song Y."/>
            <person name="Salvetti E."/>
            <person name="Wrobel A."/>
            <person name="Rasinkangas P."/>
            <person name="Parkhill J."/>
            <person name="Rea M.C."/>
            <person name="O'Sullivan O."/>
            <person name="Ritari J."/>
            <person name="Douillard F.P."/>
            <person name="Paul Ross R."/>
            <person name="Yang R."/>
            <person name="Briner A.E."/>
            <person name="Felis G.E."/>
            <person name="de Vos W.M."/>
            <person name="Barrangou R."/>
            <person name="Klaenhammer T.R."/>
            <person name="Caufield P.W."/>
            <person name="Cui Y."/>
            <person name="Zhang H."/>
            <person name="O'Toole P.W."/>
        </authorList>
    </citation>
    <scope>NUCLEOTIDE SEQUENCE [LARGE SCALE GENOMIC DNA]</scope>
    <source>
        <strain evidence="2 3">DSM 20178</strain>
    </source>
</reference>
<dbReference type="PANTHER" id="PTHR10953">
    <property type="entry name" value="UBIQUITIN-ACTIVATING ENZYME E1"/>
    <property type="match status" value="1"/>
</dbReference>
<dbReference type="AlphaFoldDB" id="A0A0R1F497"/>
<feature type="domain" description="THIF-type NAD/FAD binding fold" evidence="1">
    <location>
        <begin position="8"/>
        <end position="239"/>
    </location>
</feature>
<dbReference type="CDD" id="cd00757">
    <property type="entry name" value="ThiF_MoeB_HesA_family"/>
    <property type="match status" value="1"/>
</dbReference>
<dbReference type="Proteomes" id="UP000051984">
    <property type="component" value="Unassembled WGS sequence"/>
</dbReference>
<dbReference type="RefSeq" id="WP_010490066.1">
    <property type="nucleotide sequence ID" value="NZ_AZCT01000002.1"/>
</dbReference>
<dbReference type="GO" id="GO:0016779">
    <property type="term" value="F:nucleotidyltransferase activity"/>
    <property type="evidence" value="ECO:0007669"/>
    <property type="project" value="TreeGrafter"/>
</dbReference>
<dbReference type="GO" id="GO:0008146">
    <property type="term" value="F:sulfotransferase activity"/>
    <property type="evidence" value="ECO:0007669"/>
    <property type="project" value="TreeGrafter"/>
</dbReference>
<evidence type="ECO:0000313" key="2">
    <source>
        <dbReference type="EMBL" id="KRK13335.1"/>
    </source>
</evidence>
<dbReference type="Gene3D" id="3.40.50.720">
    <property type="entry name" value="NAD(P)-binding Rossmann-like Domain"/>
    <property type="match status" value="1"/>
</dbReference>
<dbReference type="PANTHER" id="PTHR10953:SF102">
    <property type="entry name" value="ADENYLYLTRANSFERASE AND SULFURTRANSFERASE MOCS3"/>
    <property type="match status" value="1"/>
</dbReference>
<dbReference type="GO" id="GO:0005829">
    <property type="term" value="C:cytosol"/>
    <property type="evidence" value="ECO:0007669"/>
    <property type="project" value="TreeGrafter"/>
</dbReference>
<dbReference type="GO" id="GO:0004792">
    <property type="term" value="F:thiosulfate-cyanide sulfurtransferase activity"/>
    <property type="evidence" value="ECO:0007669"/>
    <property type="project" value="TreeGrafter"/>
</dbReference>
<protein>
    <submittedName>
        <fullName evidence="2">UBA THIF-type NAD FAD binding protein</fullName>
    </submittedName>
</protein>
<dbReference type="GO" id="GO:0008641">
    <property type="term" value="F:ubiquitin-like modifier activating enzyme activity"/>
    <property type="evidence" value="ECO:0007669"/>
    <property type="project" value="InterPro"/>
</dbReference>
<name>A0A0R1F497_LACZE</name>